<dbReference type="PANTHER" id="PTHR21250">
    <property type="entry name" value="PRE-RRNA-PROCESSING PROTEIN TSR2 HOMOLOG"/>
    <property type="match status" value="1"/>
</dbReference>
<dbReference type="InterPro" id="IPR019398">
    <property type="entry name" value="Pre-rRNA_process_TSR2"/>
</dbReference>
<dbReference type="GO" id="GO:0006364">
    <property type="term" value="P:rRNA processing"/>
    <property type="evidence" value="ECO:0007669"/>
    <property type="project" value="UniProtKB-KW"/>
</dbReference>
<accession>A0A1D6GL58</accession>
<evidence type="ECO:0000256" key="2">
    <source>
        <dbReference type="ARBA" id="ARBA00022552"/>
    </source>
</evidence>
<dbReference type="AlphaFoldDB" id="A0A1D6GL58"/>
<dbReference type="Pfam" id="PF10273">
    <property type="entry name" value="WGG"/>
    <property type="match status" value="1"/>
</dbReference>
<keyword evidence="2" id="KW-0698">rRNA processing</keyword>
<gene>
    <name evidence="4" type="ORF">ZEAMMB73_Zm00001d013626</name>
</gene>
<sequence length="161" mass="17501">MAASNGGGGPGPGPISAEAEAALGEAIRLVFGRWTALQMAVENQWGGRDSRAKADQLGESILFWFCRTKGPYYFEDLVDMMYDKISESFNAYFEDNSIEEIVGDDDDDSDSSDDGDDTSMVADEEAGPEEMAVDRPRPPKPTPDADGWTVVPPRRGGRSKK</sequence>
<organism evidence="4">
    <name type="scientific">Zea mays</name>
    <name type="common">Maize</name>
    <dbReference type="NCBI Taxonomy" id="4577"/>
    <lineage>
        <taxon>Eukaryota</taxon>
        <taxon>Viridiplantae</taxon>
        <taxon>Streptophyta</taxon>
        <taxon>Embryophyta</taxon>
        <taxon>Tracheophyta</taxon>
        <taxon>Spermatophyta</taxon>
        <taxon>Magnoliopsida</taxon>
        <taxon>Liliopsida</taxon>
        <taxon>Poales</taxon>
        <taxon>Poaceae</taxon>
        <taxon>PACMAD clade</taxon>
        <taxon>Panicoideae</taxon>
        <taxon>Andropogonodae</taxon>
        <taxon>Andropogoneae</taxon>
        <taxon>Tripsacinae</taxon>
        <taxon>Zea</taxon>
    </lineage>
</organism>
<evidence type="ECO:0000256" key="3">
    <source>
        <dbReference type="SAM" id="MobiDB-lite"/>
    </source>
</evidence>
<dbReference type="EMBL" id="CM000781">
    <property type="protein sequence ID" value="AQK64049.1"/>
    <property type="molecule type" value="Genomic_DNA"/>
</dbReference>
<evidence type="ECO:0000256" key="1">
    <source>
        <dbReference type="ARBA" id="ARBA00006524"/>
    </source>
</evidence>
<name>A0A1D6GL58_MAIZE</name>
<dbReference type="ExpressionAtlas" id="A0A1D6GL58">
    <property type="expression patterns" value="baseline and differential"/>
</dbReference>
<protein>
    <submittedName>
        <fullName evidence="4">Pre-rRNA-processing protein TSR2</fullName>
    </submittedName>
</protein>
<evidence type="ECO:0000313" key="4">
    <source>
        <dbReference type="EMBL" id="AQK64049.1"/>
    </source>
</evidence>
<reference evidence="4" key="1">
    <citation type="submission" date="2015-12" db="EMBL/GenBank/DDBJ databases">
        <title>Update maize B73 reference genome by single molecule sequencing technologies.</title>
        <authorList>
            <consortium name="Maize Genome Sequencing Project"/>
            <person name="Ware D."/>
        </authorList>
    </citation>
    <scope>NUCLEOTIDE SEQUENCE</scope>
    <source>
        <tissue evidence="4">Seedling</tissue>
    </source>
</reference>
<feature type="compositionally biased region" description="Acidic residues" evidence="3">
    <location>
        <begin position="100"/>
        <end position="128"/>
    </location>
</feature>
<feature type="region of interest" description="Disordered" evidence="3">
    <location>
        <begin position="100"/>
        <end position="161"/>
    </location>
</feature>
<proteinExistence type="inferred from homology"/>
<comment type="similarity">
    <text evidence="1">Belongs to the TSR2 family.</text>
</comment>